<dbReference type="CDD" id="cd03801">
    <property type="entry name" value="GT4_PimA-like"/>
    <property type="match status" value="1"/>
</dbReference>
<keyword evidence="1 2" id="KW-0808">Transferase</keyword>
<gene>
    <name evidence="2" type="ORF">E0I26_13205</name>
</gene>
<dbReference type="GO" id="GO:0016757">
    <property type="term" value="F:glycosyltransferase activity"/>
    <property type="evidence" value="ECO:0007669"/>
    <property type="project" value="TreeGrafter"/>
</dbReference>
<dbReference type="Proteomes" id="UP000294814">
    <property type="component" value="Unassembled WGS sequence"/>
</dbReference>
<proteinExistence type="predicted"/>
<evidence type="ECO:0000313" key="2">
    <source>
        <dbReference type="EMBL" id="TDE42428.1"/>
    </source>
</evidence>
<evidence type="ECO:0000313" key="3">
    <source>
        <dbReference type="Proteomes" id="UP000294814"/>
    </source>
</evidence>
<dbReference type="Pfam" id="PF13692">
    <property type="entry name" value="Glyco_trans_1_4"/>
    <property type="match status" value="1"/>
</dbReference>
<dbReference type="OrthoDB" id="9807209at2"/>
<name>A0A4R5F433_9FLAO</name>
<organism evidence="2 3">
    <name type="scientific">Flavobacterium rhamnosiphilum</name>
    <dbReference type="NCBI Taxonomy" id="2541724"/>
    <lineage>
        <taxon>Bacteria</taxon>
        <taxon>Pseudomonadati</taxon>
        <taxon>Bacteroidota</taxon>
        <taxon>Flavobacteriia</taxon>
        <taxon>Flavobacteriales</taxon>
        <taxon>Flavobacteriaceae</taxon>
        <taxon>Flavobacterium</taxon>
    </lineage>
</organism>
<dbReference type="SUPFAM" id="SSF53756">
    <property type="entry name" value="UDP-Glycosyltransferase/glycogen phosphorylase"/>
    <property type="match status" value="1"/>
</dbReference>
<sequence length="413" mass="47434">MNQVQKLLIIGFVWPEPNSSAAGGRMMQLISLFKAQGFSITFASPAQNSDFMVDLQEYGVDKKSIALNNSSFDSCIKELNPDVVLFDRFMMEEQFGWRVAENCPDALRLLDTEDLHCLRLARQKAFKENRFFKTTDLFVEEVAKREIASILRCDLSLMISEFEMELLESAFKIDKALLYYLPFLLEPIDDAEIQELTSFDDRKDFIFIGNFLHEPNWNAVQYLKETIWPLIKKQAPEAVLNVYGAYPSQKVLQLHNSKDGFLIMGRANDAQEVVKKARVVLAPLRFGAGIKGKLLEAMQCGTPSITTSIGSESMHGDLPWNGFITDNVADFVDMAVQLYQDKTIWGKAQKNGITIINQRYSKGLFETDFRTKIEFLRSNLQQHRMHNFMGSMLQHHTLKSTKYMSRWIEEKNK</sequence>
<dbReference type="PANTHER" id="PTHR46401:SF2">
    <property type="entry name" value="GLYCOSYLTRANSFERASE WBBK-RELATED"/>
    <property type="match status" value="1"/>
</dbReference>
<dbReference type="RefSeq" id="WP_131916938.1">
    <property type="nucleotide sequence ID" value="NZ_SMLG01000011.1"/>
</dbReference>
<dbReference type="EMBL" id="SMLG01000011">
    <property type="protein sequence ID" value="TDE42428.1"/>
    <property type="molecule type" value="Genomic_DNA"/>
</dbReference>
<accession>A0A4R5F433</accession>
<evidence type="ECO:0000256" key="1">
    <source>
        <dbReference type="ARBA" id="ARBA00022679"/>
    </source>
</evidence>
<protein>
    <submittedName>
        <fullName evidence="2">Glycosyltransferase</fullName>
    </submittedName>
</protein>
<comment type="caution">
    <text evidence="2">The sequence shown here is derived from an EMBL/GenBank/DDBJ whole genome shotgun (WGS) entry which is preliminary data.</text>
</comment>
<dbReference type="AlphaFoldDB" id="A0A4R5F433"/>
<dbReference type="PANTHER" id="PTHR46401">
    <property type="entry name" value="GLYCOSYLTRANSFERASE WBBK-RELATED"/>
    <property type="match status" value="1"/>
</dbReference>
<reference evidence="2 3" key="1">
    <citation type="submission" date="2019-03" db="EMBL/GenBank/DDBJ databases">
        <title>Novel species of Flavobacterium.</title>
        <authorList>
            <person name="Liu Q."/>
            <person name="Xin Y.-H."/>
        </authorList>
    </citation>
    <scope>NUCLEOTIDE SEQUENCE [LARGE SCALE GENOMIC DNA]</scope>
    <source>
        <strain evidence="2 3">LB3P52</strain>
    </source>
</reference>
<dbReference type="GO" id="GO:0009103">
    <property type="term" value="P:lipopolysaccharide biosynthetic process"/>
    <property type="evidence" value="ECO:0007669"/>
    <property type="project" value="TreeGrafter"/>
</dbReference>
<keyword evidence="3" id="KW-1185">Reference proteome</keyword>
<dbReference type="Gene3D" id="3.40.50.2000">
    <property type="entry name" value="Glycogen Phosphorylase B"/>
    <property type="match status" value="1"/>
</dbReference>